<gene>
    <name evidence="1" type="ORF">Nepgr_029869</name>
</gene>
<dbReference type="GO" id="GO:0005771">
    <property type="term" value="C:multivesicular body"/>
    <property type="evidence" value="ECO:0007669"/>
    <property type="project" value="TreeGrafter"/>
</dbReference>
<dbReference type="PANTHER" id="PTHR22761">
    <property type="entry name" value="CHARGED MULTIVESICULAR BODY PROTEIN"/>
    <property type="match status" value="1"/>
</dbReference>
<sequence>MASQTQSVAEFIRKEVPDWDDEMKATARFKAFSGQRSDWEPQFCFWRDLIIKIAHHFCIFRLSPSQMKNHWFNRGGLLPLCLDQVLLEMYRAGDIVRVIDLGHPTGGQFSLLFKKVIQFVGVLRSLTPDAVLNDDLIVLRILKDKAADVVKALSESQWTSSCIITMRKFEDLCAAHDEASAILSYLSGCGKAQYISIKKKELIEGVKVSLSSAAVSSTTSLDCDILQLIWTTEKLQKQLDVLDQHYAASRKSALAALKSGNKKVALRHAREHKLACENREQIMLLLNRVEEVLHVIVDMESTRKVSEAMKIGAQAMKENRASFEELRLCLLEVDENIYSQKQLHEALEPTSYADDEDDDIKEELTRLELEIRAEDSLVSASNYHIDEAERKAEVSETADSIADAVSGLKLADCC</sequence>
<dbReference type="InterPro" id="IPR005024">
    <property type="entry name" value="Snf7_fam"/>
</dbReference>
<dbReference type="GO" id="GO:0000815">
    <property type="term" value="C:ESCRT III complex"/>
    <property type="evidence" value="ECO:0007669"/>
    <property type="project" value="TreeGrafter"/>
</dbReference>
<comment type="caution">
    <text evidence="1">The sequence shown here is derived from an EMBL/GenBank/DDBJ whole genome shotgun (WGS) entry which is preliminary data.</text>
</comment>
<proteinExistence type="predicted"/>
<dbReference type="Proteomes" id="UP001279734">
    <property type="component" value="Unassembled WGS sequence"/>
</dbReference>
<name>A0AAD3TFU2_NEPGR</name>
<evidence type="ECO:0000313" key="1">
    <source>
        <dbReference type="EMBL" id="GMH28026.1"/>
    </source>
</evidence>
<dbReference type="GO" id="GO:0009898">
    <property type="term" value="C:cytoplasmic side of plasma membrane"/>
    <property type="evidence" value="ECO:0007669"/>
    <property type="project" value="TreeGrafter"/>
</dbReference>
<evidence type="ECO:0000313" key="2">
    <source>
        <dbReference type="Proteomes" id="UP001279734"/>
    </source>
</evidence>
<dbReference type="AlphaFoldDB" id="A0AAD3TFU2"/>
<dbReference type="GO" id="GO:0006900">
    <property type="term" value="P:vesicle budding from membrane"/>
    <property type="evidence" value="ECO:0007669"/>
    <property type="project" value="TreeGrafter"/>
</dbReference>
<accession>A0AAD3TFU2</accession>
<protein>
    <recommendedName>
        <fullName evidence="3">Charged multivesicular body protein 7</fullName>
    </recommendedName>
</protein>
<organism evidence="1 2">
    <name type="scientific">Nepenthes gracilis</name>
    <name type="common">Slender pitcher plant</name>
    <dbReference type="NCBI Taxonomy" id="150966"/>
    <lineage>
        <taxon>Eukaryota</taxon>
        <taxon>Viridiplantae</taxon>
        <taxon>Streptophyta</taxon>
        <taxon>Embryophyta</taxon>
        <taxon>Tracheophyta</taxon>
        <taxon>Spermatophyta</taxon>
        <taxon>Magnoliopsida</taxon>
        <taxon>eudicotyledons</taxon>
        <taxon>Gunneridae</taxon>
        <taxon>Pentapetalae</taxon>
        <taxon>Caryophyllales</taxon>
        <taxon>Nepenthaceae</taxon>
        <taxon>Nepenthes</taxon>
    </lineage>
</organism>
<dbReference type="Pfam" id="PF25880">
    <property type="entry name" value="WHD_CHMP7_1st"/>
    <property type="match status" value="1"/>
</dbReference>
<dbReference type="Pfam" id="PF03357">
    <property type="entry name" value="Snf7"/>
    <property type="match status" value="1"/>
</dbReference>
<reference evidence="1" key="1">
    <citation type="submission" date="2023-05" db="EMBL/GenBank/DDBJ databases">
        <title>Nepenthes gracilis genome sequencing.</title>
        <authorList>
            <person name="Fukushima K."/>
        </authorList>
    </citation>
    <scope>NUCLEOTIDE SEQUENCE</scope>
    <source>
        <strain evidence="1">SING2019-196</strain>
    </source>
</reference>
<dbReference type="EMBL" id="BSYO01000033">
    <property type="protein sequence ID" value="GMH28026.1"/>
    <property type="molecule type" value="Genomic_DNA"/>
</dbReference>
<keyword evidence="2" id="KW-1185">Reference proteome</keyword>
<dbReference type="PANTHER" id="PTHR22761:SF7">
    <property type="entry name" value="SNF7 FAMILY PROTEIN"/>
    <property type="match status" value="1"/>
</dbReference>
<dbReference type="GO" id="GO:0032511">
    <property type="term" value="P:late endosome to vacuole transport via multivesicular body sorting pathway"/>
    <property type="evidence" value="ECO:0007669"/>
    <property type="project" value="TreeGrafter"/>
</dbReference>
<evidence type="ECO:0008006" key="3">
    <source>
        <dbReference type="Google" id="ProtNLM"/>
    </source>
</evidence>